<organism evidence="9 10">
    <name type="scientific">Suhomyces tanzawaensis NRRL Y-17324</name>
    <dbReference type="NCBI Taxonomy" id="984487"/>
    <lineage>
        <taxon>Eukaryota</taxon>
        <taxon>Fungi</taxon>
        <taxon>Dikarya</taxon>
        <taxon>Ascomycota</taxon>
        <taxon>Saccharomycotina</taxon>
        <taxon>Pichiomycetes</taxon>
        <taxon>Debaryomycetaceae</taxon>
        <taxon>Suhomyces</taxon>
    </lineage>
</organism>
<keyword evidence="4 7" id="KW-0812">Transmembrane</keyword>
<reference evidence="10" key="1">
    <citation type="submission" date="2016-05" db="EMBL/GenBank/DDBJ databases">
        <title>Comparative genomics of biotechnologically important yeasts.</title>
        <authorList>
            <consortium name="DOE Joint Genome Institute"/>
            <person name="Riley R."/>
            <person name="Haridas S."/>
            <person name="Wolfe K.H."/>
            <person name="Lopes M.R."/>
            <person name="Hittinger C.T."/>
            <person name="Goker M."/>
            <person name="Salamov A."/>
            <person name="Wisecaver J."/>
            <person name="Long T.M."/>
            <person name="Aerts A.L."/>
            <person name="Barry K."/>
            <person name="Choi C."/>
            <person name="Clum A."/>
            <person name="Coughlan A.Y."/>
            <person name="Deshpande S."/>
            <person name="Douglass A.P."/>
            <person name="Hanson S.J."/>
            <person name="Klenk H.-P."/>
            <person name="Labutti K."/>
            <person name="Lapidus A."/>
            <person name="Lindquist E."/>
            <person name="Lipzen A."/>
            <person name="Meier-Kolthoff J.P."/>
            <person name="Ohm R.A."/>
            <person name="Otillar R.P."/>
            <person name="Pangilinan J."/>
            <person name="Peng Y."/>
            <person name="Rokas A."/>
            <person name="Rosa C.A."/>
            <person name="Scheuner C."/>
            <person name="Sibirny A.A."/>
            <person name="Slot J.C."/>
            <person name="Stielow J.B."/>
            <person name="Sun H."/>
            <person name="Kurtzman C.P."/>
            <person name="Blackwell M."/>
            <person name="Grigoriev I.V."/>
            <person name="Jeffries T.W."/>
        </authorList>
    </citation>
    <scope>NUCLEOTIDE SEQUENCE [LARGE SCALE GENOMIC DNA]</scope>
    <source>
        <strain evidence="10">NRRL Y-17324</strain>
    </source>
</reference>
<feature type="transmembrane region" description="Helical" evidence="7">
    <location>
        <begin position="138"/>
        <end position="158"/>
    </location>
</feature>
<evidence type="ECO:0000256" key="8">
    <source>
        <dbReference type="SAM" id="MobiDB-lite"/>
    </source>
</evidence>
<feature type="transmembrane region" description="Helical" evidence="7">
    <location>
        <begin position="97"/>
        <end position="118"/>
    </location>
</feature>
<comment type="function">
    <text evidence="1 7">Required for growth under high-pressure and low-temperature conditions.</text>
</comment>
<evidence type="ECO:0000256" key="2">
    <source>
        <dbReference type="ARBA" id="ARBA00005550"/>
    </source>
</evidence>
<comment type="subcellular location">
    <subcellularLocation>
        <location evidence="7">Membrane</location>
        <topology evidence="7">Multi-pass membrane protein</topology>
    </subcellularLocation>
</comment>
<sequence>MTNTFAVDPPQPQRVTYEPPRDPMSLSQASRPSPQADSFSDHLRLRSIPVRQEGPSLSRAGSRYQTSTFHGTKTSTTVMGIWTGSDSKRIFNIPKRVFQWIYSISLALLVIIMLSFVAVTPIDVIVQTTASSSPAVKVFIVIIVCVVFLVASMFWYFVRIFHVRMALNDIPSKSVYVPFQGDLPKDAVKMIDDNLRRCIGEIKLRAGPLYNEDVILNHPGMAPPEYIQRRNRKRLERKTLFTTEKQTNNHGTSLPPKSNYQDIIRSIGDKFMHGGGRVLTEVEIPHNFSMREIVIYLARIYMDPENMENQDSDFVRPNLKRTIELYEKFRFGPDLIKEPELWEFMINFDRLARVCLSDYHERIKKTRPGRSKVDQTQEVIEQSMKGQAYVGRSDASAAHPFFYDEDDSGYNTDAGENYQGNRDDSSTLESVINPNERAKNYSANNLTVDGWNQRDNTSFISGTSRTSGRVLIKDKLAIRRDSSSKRLTRLGLLHVQLSFDGDLESVKRRNSGYITDNEEGEEGEEKNERVFGSPEIEDDDEDDDELDIYNFRFRGRGG</sequence>
<dbReference type="OrthoDB" id="4096362at2759"/>
<protein>
    <recommendedName>
        <fullName evidence="3 7">Defect at low temperature protein 1</fullName>
    </recommendedName>
</protein>
<keyword evidence="6 7" id="KW-0472">Membrane</keyword>
<dbReference type="Proteomes" id="UP000094285">
    <property type="component" value="Unassembled WGS sequence"/>
</dbReference>
<dbReference type="AlphaFoldDB" id="A0A1E4SLG6"/>
<keyword evidence="10" id="KW-1185">Reference proteome</keyword>
<evidence type="ECO:0000313" key="9">
    <source>
        <dbReference type="EMBL" id="ODV80375.1"/>
    </source>
</evidence>
<dbReference type="RefSeq" id="XP_020065497.1">
    <property type="nucleotide sequence ID" value="XM_020207599.1"/>
</dbReference>
<evidence type="ECO:0000256" key="7">
    <source>
        <dbReference type="RuleBase" id="RU367100"/>
    </source>
</evidence>
<comment type="similarity">
    <text evidence="2 7">Belongs to the DLT1 family.</text>
</comment>
<feature type="region of interest" description="Disordered" evidence="8">
    <location>
        <begin position="406"/>
        <end position="428"/>
    </location>
</feature>
<dbReference type="PANTHER" id="PTHR40021:SF1">
    <property type="entry name" value="DEFECT AT LOW TEMPERATURE PROTEIN 1"/>
    <property type="match status" value="1"/>
</dbReference>
<gene>
    <name evidence="7" type="primary">DLT1</name>
    <name evidence="9" type="ORF">CANTADRAFT_25967</name>
</gene>
<dbReference type="STRING" id="984487.A0A1E4SLG6"/>
<evidence type="ECO:0000313" key="10">
    <source>
        <dbReference type="Proteomes" id="UP000094285"/>
    </source>
</evidence>
<feature type="region of interest" description="Disordered" evidence="8">
    <location>
        <begin position="1"/>
        <end position="39"/>
    </location>
</feature>
<feature type="region of interest" description="Disordered" evidence="8">
    <location>
        <begin position="512"/>
        <end position="543"/>
    </location>
</feature>
<accession>A0A1E4SLG6</accession>
<dbReference type="PANTHER" id="PTHR40021">
    <property type="entry name" value="DEFECT AT LOW TEMPERATURE PROTEIN 1"/>
    <property type="match status" value="1"/>
</dbReference>
<dbReference type="GO" id="GO:0016020">
    <property type="term" value="C:membrane"/>
    <property type="evidence" value="ECO:0007669"/>
    <property type="project" value="UniProtKB-SubCell"/>
</dbReference>
<proteinExistence type="inferred from homology"/>
<keyword evidence="5 7" id="KW-1133">Transmembrane helix</keyword>
<feature type="compositionally biased region" description="Polar residues" evidence="8">
    <location>
        <begin position="25"/>
        <end position="38"/>
    </location>
</feature>
<evidence type="ECO:0000256" key="4">
    <source>
        <dbReference type="ARBA" id="ARBA00022692"/>
    </source>
</evidence>
<evidence type="ECO:0000256" key="1">
    <source>
        <dbReference type="ARBA" id="ARBA00002489"/>
    </source>
</evidence>
<name>A0A1E4SLG6_9ASCO</name>
<feature type="compositionally biased region" description="Acidic residues" evidence="8">
    <location>
        <begin position="516"/>
        <end position="525"/>
    </location>
</feature>
<dbReference type="GeneID" id="30981736"/>
<dbReference type="EMBL" id="KV453911">
    <property type="protein sequence ID" value="ODV80375.1"/>
    <property type="molecule type" value="Genomic_DNA"/>
</dbReference>
<dbReference type="InterPro" id="IPR038869">
    <property type="entry name" value="DLT1"/>
</dbReference>
<evidence type="ECO:0000256" key="5">
    <source>
        <dbReference type="ARBA" id="ARBA00022989"/>
    </source>
</evidence>
<evidence type="ECO:0000256" key="6">
    <source>
        <dbReference type="ARBA" id="ARBA00023136"/>
    </source>
</evidence>
<evidence type="ECO:0000256" key="3">
    <source>
        <dbReference type="ARBA" id="ARBA00021353"/>
    </source>
</evidence>